<dbReference type="RefSeq" id="WP_090660158.1">
    <property type="nucleotide sequence ID" value="NZ_FOXQ01000009.1"/>
</dbReference>
<accession>A0A1I5XRQ3</accession>
<dbReference type="GO" id="GO:0005976">
    <property type="term" value="P:polysaccharide metabolic process"/>
    <property type="evidence" value="ECO:0007669"/>
    <property type="project" value="InterPro"/>
</dbReference>
<dbReference type="EMBL" id="FOXQ01000009">
    <property type="protein sequence ID" value="SFQ34642.1"/>
    <property type="molecule type" value="Genomic_DNA"/>
</dbReference>
<dbReference type="SUPFAM" id="SSF51182">
    <property type="entry name" value="RmlC-like cupins"/>
    <property type="match status" value="1"/>
</dbReference>
<name>A0A1I5XRQ3_9BACT</name>
<dbReference type="CDD" id="cd02213">
    <property type="entry name" value="cupin_PMI_typeII_C"/>
    <property type="match status" value="1"/>
</dbReference>
<dbReference type="GO" id="GO:0016853">
    <property type="term" value="F:isomerase activity"/>
    <property type="evidence" value="ECO:0007669"/>
    <property type="project" value="UniProtKB-KW"/>
</dbReference>
<dbReference type="InterPro" id="IPR011051">
    <property type="entry name" value="RmlC_Cupin_sf"/>
</dbReference>
<dbReference type="Pfam" id="PF01050">
    <property type="entry name" value="MannoseP_isomer"/>
    <property type="match status" value="1"/>
</dbReference>
<feature type="domain" description="Mannose-6-phosphate isomerase type II C-terminal" evidence="1">
    <location>
        <begin position="19"/>
        <end position="122"/>
    </location>
</feature>
<evidence type="ECO:0000313" key="2">
    <source>
        <dbReference type="EMBL" id="SFQ34642.1"/>
    </source>
</evidence>
<dbReference type="InterPro" id="IPR051161">
    <property type="entry name" value="Mannose-6P_isomerase_type2"/>
</dbReference>
<dbReference type="AlphaFoldDB" id="A0A1I5XRQ3"/>
<gene>
    <name evidence="2" type="ORF">SAMN05444277_109136</name>
</gene>
<reference evidence="2 3" key="1">
    <citation type="submission" date="2016-10" db="EMBL/GenBank/DDBJ databases">
        <authorList>
            <person name="de Groot N.N."/>
        </authorList>
    </citation>
    <scope>NUCLEOTIDE SEQUENCE [LARGE SCALE GENOMIC DNA]</scope>
    <source>
        <strain evidence="2 3">DSM 28286</strain>
    </source>
</reference>
<dbReference type="PANTHER" id="PTHR46390">
    <property type="entry name" value="MANNOSE-1-PHOSPHATE GUANYLYLTRANSFERASE"/>
    <property type="match status" value="1"/>
</dbReference>
<keyword evidence="3" id="KW-1185">Reference proteome</keyword>
<dbReference type="OrthoDB" id="9806359at2"/>
<dbReference type="PANTHER" id="PTHR46390:SF1">
    <property type="entry name" value="MANNOSE-1-PHOSPHATE GUANYLYLTRANSFERASE"/>
    <property type="match status" value="1"/>
</dbReference>
<organism evidence="2 3">
    <name type="scientific">Parafilimonas terrae</name>
    <dbReference type="NCBI Taxonomy" id="1465490"/>
    <lineage>
        <taxon>Bacteria</taxon>
        <taxon>Pseudomonadati</taxon>
        <taxon>Bacteroidota</taxon>
        <taxon>Chitinophagia</taxon>
        <taxon>Chitinophagales</taxon>
        <taxon>Chitinophagaceae</taxon>
        <taxon>Parafilimonas</taxon>
    </lineage>
</organism>
<keyword evidence="2" id="KW-0413">Isomerase</keyword>
<proteinExistence type="predicted"/>
<dbReference type="InterPro" id="IPR001538">
    <property type="entry name" value="Man6P_isomerase-2_C"/>
</dbReference>
<evidence type="ECO:0000313" key="3">
    <source>
        <dbReference type="Proteomes" id="UP000199031"/>
    </source>
</evidence>
<dbReference type="GO" id="GO:0004475">
    <property type="term" value="F:mannose-1-phosphate guanylyltransferase (GTP) activity"/>
    <property type="evidence" value="ECO:0007669"/>
    <property type="project" value="TreeGrafter"/>
</dbReference>
<evidence type="ECO:0000259" key="1">
    <source>
        <dbReference type="Pfam" id="PF01050"/>
    </source>
</evidence>
<dbReference type="Proteomes" id="UP000199031">
    <property type="component" value="Unassembled WGS sequence"/>
</dbReference>
<sequence>MSEYVTKPIPVTKPDVAFVSRPWGTFKQFAFNEDCTVSLMSVLPGQRLSLQSHTGRAELWIVIDDGATVQVGDDIKDCNAGDEIWIPANEKHRLSCKGDKAVRVLEVAFGNWQQADIQRYDDDYKRPGEGE</sequence>
<dbReference type="GO" id="GO:0009298">
    <property type="term" value="P:GDP-mannose biosynthetic process"/>
    <property type="evidence" value="ECO:0007669"/>
    <property type="project" value="TreeGrafter"/>
</dbReference>
<dbReference type="STRING" id="1465490.SAMN05444277_109136"/>
<dbReference type="InterPro" id="IPR014710">
    <property type="entry name" value="RmlC-like_jellyroll"/>
</dbReference>
<dbReference type="Gene3D" id="2.60.120.10">
    <property type="entry name" value="Jelly Rolls"/>
    <property type="match status" value="1"/>
</dbReference>
<protein>
    <submittedName>
        <fullName evidence="2">Mannose-6-phosphate isomerase, type 2</fullName>
    </submittedName>
</protein>